<organism evidence="8 9">
    <name type="scientific">Streptococcus infantis</name>
    <dbReference type="NCBI Taxonomy" id="68892"/>
    <lineage>
        <taxon>Bacteria</taxon>
        <taxon>Bacillati</taxon>
        <taxon>Bacillota</taxon>
        <taxon>Bacilli</taxon>
        <taxon>Lactobacillales</taxon>
        <taxon>Streptococcaceae</taxon>
        <taxon>Streptococcus</taxon>
    </lineage>
</organism>
<evidence type="ECO:0000256" key="6">
    <source>
        <dbReference type="SAM" id="Phobius"/>
    </source>
</evidence>
<keyword evidence="3 6" id="KW-0812">Transmembrane</keyword>
<dbReference type="RefSeq" id="WP_045614242.1">
    <property type="nucleotide sequence ID" value="NZ_JASHGR010000001.1"/>
</dbReference>
<dbReference type="InterPro" id="IPR036259">
    <property type="entry name" value="MFS_trans_sf"/>
</dbReference>
<evidence type="ECO:0000256" key="5">
    <source>
        <dbReference type="ARBA" id="ARBA00023136"/>
    </source>
</evidence>
<dbReference type="Gene3D" id="1.20.1250.20">
    <property type="entry name" value="MFS general substrate transporter like domains"/>
    <property type="match status" value="1"/>
</dbReference>
<feature type="transmembrane region" description="Helical" evidence="6">
    <location>
        <begin position="248"/>
        <end position="266"/>
    </location>
</feature>
<dbReference type="GO" id="GO:0022857">
    <property type="term" value="F:transmembrane transporter activity"/>
    <property type="evidence" value="ECO:0007669"/>
    <property type="project" value="InterPro"/>
</dbReference>
<dbReference type="AlphaFoldDB" id="A0A0F2DZ43"/>
<dbReference type="EMBL" id="JYGT01000007">
    <property type="protein sequence ID" value="KJQ76232.1"/>
    <property type="molecule type" value="Genomic_DNA"/>
</dbReference>
<dbReference type="SUPFAM" id="SSF103473">
    <property type="entry name" value="MFS general substrate transporter"/>
    <property type="match status" value="1"/>
</dbReference>
<sequence>MFKRTYKRNIPLLAGLEFTSYFGITSFWILFFIQNGLSLLQIGLLESIFHGTSLLCEIPSGMLADRFSYKTNLYLARLASIVSSILILFGQGNFWIYALAMMVNAWSYNFDSGTSTAFLYDSAVEAGQKDRYLQISSFLSGVAEVTRTLGTVVAGFFIHGALAWTYLIAIGFSFLSIILIYFMKEPMAKREKNEALTFKTIVLQVRKEWHEKPVLFYWMMTYQLVGTLMCMFYFYYQQKISDLAGWQVSLVMLIGSGLNLIAVYVASQIGKKWNSNRVFPTLVALTGLALLLVFFGTPFAFLLVYLLTDTLYAVYQPIYFNDLQGYLPSSVRATMLSINSMLFSLSMIVIFPLTGWLIDRWGLVAVFLVLGLILLLTYPILRIGLKRMGKLLNQDLITE</sequence>
<evidence type="ECO:0000259" key="7">
    <source>
        <dbReference type="PROSITE" id="PS50850"/>
    </source>
</evidence>
<accession>A0A0F2DZ43</accession>
<feature type="transmembrane region" description="Helical" evidence="6">
    <location>
        <begin position="278"/>
        <end position="296"/>
    </location>
</feature>
<dbReference type="PANTHER" id="PTHR23530:SF1">
    <property type="entry name" value="PERMEASE, MAJOR FACILITATOR SUPERFAMILY-RELATED"/>
    <property type="match status" value="1"/>
</dbReference>
<evidence type="ECO:0000313" key="8">
    <source>
        <dbReference type="EMBL" id="KJQ76232.1"/>
    </source>
</evidence>
<evidence type="ECO:0000256" key="3">
    <source>
        <dbReference type="ARBA" id="ARBA00022692"/>
    </source>
</evidence>
<dbReference type="PANTHER" id="PTHR23530">
    <property type="entry name" value="TRANSPORT PROTEIN-RELATED"/>
    <property type="match status" value="1"/>
</dbReference>
<dbReference type="InterPro" id="IPR020846">
    <property type="entry name" value="MFS_dom"/>
</dbReference>
<evidence type="ECO:0000256" key="4">
    <source>
        <dbReference type="ARBA" id="ARBA00022989"/>
    </source>
</evidence>
<proteinExistence type="predicted"/>
<name>A0A0F2DZ43_9STRE</name>
<reference evidence="8 9" key="1">
    <citation type="submission" date="2015-02" db="EMBL/GenBank/DDBJ databases">
        <title>Evolution of amylase-binding proteins of oral streptococcal species.</title>
        <authorList>
            <person name="Haase E.M."/>
        </authorList>
    </citation>
    <scope>NUCLEOTIDE SEQUENCE [LARGE SCALE GENOMIC DNA]</scope>
    <source>
        <strain evidence="8 9">UC921A</strain>
    </source>
</reference>
<dbReference type="Proteomes" id="UP000033489">
    <property type="component" value="Unassembled WGS sequence"/>
</dbReference>
<comment type="caution">
    <text evidence="8">The sequence shown here is derived from an EMBL/GenBank/DDBJ whole genome shotgun (WGS) entry which is preliminary data.</text>
</comment>
<feature type="transmembrane region" description="Helical" evidence="6">
    <location>
        <begin position="78"/>
        <end position="100"/>
    </location>
</feature>
<feature type="transmembrane region" description="Helical" evidence="6">
    <location>
        <begin position="156"/>
        <end position="182"/>
    </location>
</feature>
<evidence type="ECO:0000256" key="2">
    <source>
        <dbReference type="ARBA" id="ARBA00022448"/>
    </source>
</evidence>
<dbReference type="InterPro" id="IPR011701">
    <property type="entry name" value="MFS"/>
</dbReference>
<dbReference type="OrthoDB" id="9816124at2"/>
<feature type="transmembrane region" description="Helical" evidence="6">
    <location>
        <begin position="12"/>
        <end position="33"/>
    </location>
</feature>
<feature type="transmembrane region" description="Helical" evidence="6">
    <location>
        <begin position="333"/>
        <end position="355"/>
    </location>
</feature>
<evidence type="ECO:0000313" key="9">
    <source>
        <dbReference type="Proteomes" id="UP000033489"/>
    </source>
</evidence>
<keyword evidence="5 6" id="KW-0472">Membrane</keyword>
<comment type="subcellular location">
    <subcellularLocation>
        <location evidence="1">Cell membrane</location>
        <topology evidence="1">Multi-pass membrane protein</topology>
    </subcellularLocation>
</comment>
<dbReference type="GO" id="GO:0005886">
    <property type="term" value="C:plasma membrane"/>
    <property type="evidence" value="ECO:0007669"/>
    <property type="project" value="UniProtKB-SubCell"/>
</dbReference>
<dbReference type="Pfam" id="PF07690">
    <property type="entry name" value="MFS_1"/>
    <property type="match status" value="1"/>
</dbReference>
<evidence type="ECO:0000256" key="1">
    <source>
        <dbReference type="ARBA" id="ARBA00004651"/>
    </source>
</evidence>
<keyword evidence="2" id="KW-0813">Transport</keyword>
<dbReference type="InterPro" id="IPR053160">
    <property type="entry name" value="MFS_DHA3_Transporter"/>
</dbReference>
<feature type="transmembrane region" description="Helical" evidence="6">
    <location>
        <begin position="214"/>
        <end position="236"/>
    </location>
</feature>
<dbReference type="PATRIC" id="fig|28037.216.peg.707"/>
<dbReference type="PROSITE" id="PS50850">
    <property type="entry name" value="MFS"/>
    <property type="match status" value="1"/>
</dbReference>
<protein>
    <submittedName>
        <fullName evidence="8">Major Facilitator Superfamily protein</fullName>
    </submittedName>
</protein>
<feature type="domain" description="Major facilitator superfamily (MFS) profile" evidence="7">
    <location>
        <begin position="1"/>
        <end position="389"/>
    </location>
</feature>
<feature type="transmembrane region" description="Helical" evidence="6">
    <location>
        <begin position="361"/>
        <end position="381"/>
    </location>
</feature>
<keyword evidence="4 6" id="KW-1133">Transmembrane helix</keyword>
<gene>
    <name evidence="8" type="ORF">TZ94_00730</name>
</gene>